<sequence length="161" mass="18498">MSSSVTLKGGLNVKVRWAKVEDAARIARLELNSSVYENRSVPFNYTHPQFTKLWEQRLSQENEYKTVIATGPTRIYGFITFKSRIEDGYILALYIDPLYMRHGIGTLLMKTAEQMVLMSGGKKLKVDVEMLNNGAMAFYRSLHFSKVSVKLEHLIEMEKEL</sequence>
<dbReference type="CDD" id="cd04301">
    <property type="entry name" value="NAT_SF"/>
    <property type="match status" value="1"/>
</dbReference>
<dbReference type="InterPro" id="IPR000182">
    <property type="entry name" value="GNAT_dom"/>
</dbReference>
<organism evidence="2 3">
    <name type="scientific">Succinivibrio faecicola</name>
    <dbReference type="NCBI Taxonomy" id="2820300"/>
    <lineage>
        <taxon>Bacteria</taxon>
        <taxon>Pseudomonadati</taxon>
        <taxon>Pseudomonadota</taxon>
        <taxon>Gammaproteobacteria</taxon>
        <taxon>Aeromonadales</taxon>
        <taxon>Succinivibrionaceae</taxon>
        <taxon>Succinivibrio</taxon>
    </lineage>
</organism>
<dbReference type="Pfam" id="PF00583">
    <property type="entry name" value="Acetyltransf_1"/>
    <property type="match status" value="1"/>
</dbReference>
<dbReference type="InterPro" id="IPR016181">
    <property type="entry name" value="Acyl_CoA_acyltransferase"/>
</dbReference>
<dbReference type="EMBL" id="JAGFNY010000005">
    <property type="protein sequence ID" value="MBW7569819.1"/>
    <property type="molecule type" value="Genomic_DNA"/>
</dbReference>
<reference evidence="2 3" key="1">
    <citation type="submission" date="2021-03" db="EMBL/GenBank/DDBJ databases">
        <title>Succinivibrio sp. nov. isolated from feces of cow.</title>
        <authorList>
            <person name="Choi J.-Y."/>
        </authorList>
    </citation>
    <scope>NUCLEOTIDE SEQUENCE [LARGE SCALE GENOMIC DNA]</scope>
    <source>
        <strain evidence="2 3">AGMB01872</strain>
    </source>
</reference>
<dbReference type="Gene3D" id="3.40.630.30">
    <property type="match status" value="1"/>
</dbReference>
<evidence type="ECO:0000313" key="3">
    <source>
        <dbReference type="Proteomes" id="UP000731465"/>
    </source>
</evidence>
<dbReference type="SUPFAM" id="SSF55729">
    <property type="entry name" value="Acyl-CoA N-acyltransferases (Nat)"/>
    <property type="match status" value="1"/>
</dbReference>
<accession>A0ABS7DFJ5</accession>
<proteinExistence type="predicted"/>
<dbReference type="RefSeq" id="WP_219936894.1">
    <property type="nucleotide sequence ID" value="NZ_JAGFNY010000005.1"/>
</dbReference>
<dbReference type="Proteomes" id="UP000731465">
    <property type="component" value="Unassembled WGS sequence"/>
</dbReference>
<comment type="caution">
    <text evidence="2">The sequence shown here is derived from an EMBL/GenBank/DDBJ whole genome shotgun (WGS) entry which is preliminary data.</text>
</comment>
<evidence type="ECO:0000313" key="2">
    <source>
        <dbReference type="EMBL" id="MBW7569819.1"/>
    </source>
</evidence>
<dbReference type="PROSITE" id="PS51186">
    <property type="entry name" value="GNAT"/>
    <property type="match status" value="1"/>
</dbReference>
<protein>
    <submittedName>
        <fullName evidence="2">GNAT family N-acetyltransferase</fullName>
    </submittedName>
</protein>
<gene>
    <name evidence="2" type="ORF">J5V48_02810</name>
</gene>
<keyword evidence="3" id="KW-1185">Reference proteome</keyword>
<name>A0ABS7DFJ5_9GAMM</name>
<feature type="domain" description="N-acetyltransferase" evidence="1">
    <location>
        <begin position="13"/>
        <end position="161"/>
    </location>
</feature>
<evidence type="ECO:0000259" key="1">
    <source>
        <dbReference type="PROSITE" id="PS51186"/>
    </source>
</evidence>